<organism evidence="3 4">
    <name type="scientific">Cereibacter azotoformans</name>
    <dbReference type="NCBI Taxonomy" id="43057"/>
    <lineage>
        <taxon>Bacteria</taxon>
        <taxon>Pseudomonadati</taxon>
        <taxon>Pseudomonadota</taxon>
        <taxon>Alphaproteobacteria</taxon>
        <taxon>Rhodobacterales</taxon>
        <taxon>Paracoccaceae</taxon>
        <taxon>Cereibacter</taxon>
    </lineage>
</organism>
<dbReference type="SUPFAM" id="SSF53098">
    <property type="entry name" value="Ribonuclease H-like"/>
    <property type="match status" value="1"/>
</dbReference>
<evidence type="ECO:0000259" key="2">
    <source>
        <dbReference type="Pfam" id="PF00665"/>
    </source>
</evidence>
<feature type="domain" description="Integrase catalytic" evidence="2">
    <location>
        <begin position="95"/>
        <end position="157"/>
    </location>
</feature>
<dbReference type="InterPro" id="IPR001584">
    <property type="entry name" value="Integrase_cat-core"/>
</dbReference>
<keyword evidence="4" id="KW-1185">Reference proteome</keyword>
<evidence type="ECO:0000256" key="1">
    <source>
        <dbReference type="SAM" id="MobiDB-lite"/>
    </source>
</evidence>
<dbReference type="EMBL" id="QAOT01000036">
    <property type="protein sequence ID" value="PTR08302.1"/>
    <property type="molecule type" value="Genomic_DNA"/>
</dbReference>
<sequence>MEHALRANPLDIPRAIREAADCKPTKAAPKVDPHFAEPIKALIEKEPSFGCRTVAWLLGFNKNTVQRVFQIKGWQVRKRLVGMRPRIEAVPSVATAPNERRSTDMCRVWAGRDGWATLALVIDCHTRELLGWHLSRSGKASTAASALEHALINRFGTLGRVTREFLLRSDNGVRHGPRTSGGTMAHSSPAASTRPWCAATA</sequence>
<dbReference type="InterPro" id="IPR036397">
    <property type="entry name" value="RNaseH_sf"/>
</dbReference>
<comment type="caution">
    <text evidence="3">The sequence shown here is derived from an EMBL/GenBank/DDBJ whole genome shotgun (WGS) entry which is preliminary data.</text>
</comment>
<evidence type="ECO:0000313" key="3">
    <source>
        <dbReference type="EMBL" id="PTR08302.1"/>
    </source>
</evidence>
<dbReference type="RefSeq" id="WP_233864191.1">
    <property type="nucleotide sequence ID" value="NZ_CP090022.1"/>
</dbReference>
<reference evidence="3 4" key="1">
    <citation type="submission" date="2018-04" db="EMBL/GenBank/DDBJ databases">
        <title>Genomic Encyclopedia of Type Strains, Phase III (KMG-III): the genomes of soil and plant-associated and newly described type strains.</title>
        <authorList>
            <person name="Whitman W."/>
        </authorList>
    </citation>
    <scope>NUCLEOTIDE SEQUENCE [LARGE SCALE GENOMIC DNA]</scope>
    <source>
        <strain evidence="3 4">KA25</strain>
    </source>
</reference>
<name>A0A2T5JMA9_9RHOB</name>
<accession>A0A2T5JMA9</accession>
<dbReference type="AlphaFoldDB" id="A0A2T5JMA9"/>
<feature type="compositionally biased region" description="Polar residues" evidence="1">
    <location>
        <begin position="180"/>
        <end position="191"/>
    </location>
</feature>
<dbReference type="Pfam" id="PF00665">
    <property type="entry name" value="rve"/>
    <property type="match status" value="1"/>
</dbReference>
<dbReference type="Gene3D" id="3.30.420.10">
    <property type="entry name" value="Ribonuclease H-like superfamily/Ribonuclease H"/>
    <property type="match status" value="1"/>
</dbReference>
<dbReference type="Proteomes" id="UP000244060">
    <property type="component" value="Unassembled WGS sequence"/>
</dbReference>
<protein>
    <submittedName>
        <fullName evidence="3">Integrase-like protein</fullName>
    </submittedName>
</protein>
<feature type="region of interest" description="Disordered" evidence="1">
    <location>
        <begin position="172"/>
        <end position="201"/>
    </location>
</feature>
<dbReference type="InterPro" id="IPR012337">
    <property type="entry name" value="RNaseH-like_sf"/>
</dbReference>
<proteinExistence type="predicted"/>
<dbReference type="GO" id="GO:0015074">
    <property type="term" value="P:DNA integration"/>
    <property type="evidence" value="ECO:0007669"/>
    <property type="project" value="InterPro"/>
</dbReference>
<dbReference type="GO" id="GO:0003676">
    <property type="term" value="F:nucleic acid binding"/>
    <property type="evidence" value="ECO:0007669"/>
    <property type="project" value="InterPro"/>
</dbReference>
<gene>
    <name evidence="3" type="ORF">C8J28_13616</name>
</gene>
<evidence type="ECO:0000313" key="4">
    <source>
        <dbReference type="Proteomes" id="UP000244060"/>
    </source>
</evidence>